<feature type="region of interest" description="Disordered" evidence="1">
    <location>
        <begin position="137"/>
        <end position="225"/>
    </location>
</feature>
<dbReference type="GO" id="GO:0016747">
    <property type="term" value="F:acyltransferase activity, transferring groups other than amino-acyl groups"/>
    <property type="evidence" value="ECO:0007669"/>
    <property type="project" value="InterPro"/>
</dbReference>
<evidence type="ECO:0000256" key="1">
    <source>
        <dbReference type="SAM" id="MobiDB-lite"/>
    </source>
</evidence>
<evidence type="ECO:0000313" key="4">
    <source>
        <dbReference type="Proteomes" id="UP001221757"/>
    </source>
</evidence>
<feature type="compositionally biased region" description="Low complexity" evidence="1">
    <location>
        <begin position="469"/>
        <end position="484"/>
    </location>
</feature>
<dbReference type="PANTHER" id="PTHR43792">
    <property type="entry name" value="GNAT FAMILY, PUTATIVE (AFU_ORTHOLOGUE AFUA_3G00765)-RELATED-RELATED"/>
    <property type="match status" value="1"/>
</dbReference>
<comment type="caution">
    <text evidence="3">The sequence shown here is derived from an EMBL/GenBank/DDBJ whole genome shotgun (WGS) entry which is preliminary data.</text>
</comment>
<feature type="region of interest" description="Disordered" evidence="1">
    <location>
        <begin position="407"/>
        <end position="451"/>
    </location>
</feature>
<dbReference type="InterPro" id="IPR000182">
    <property type="entry name" value="GNAT_dom"/>
</dbReference>
<dbReference type="InterPro" id="IPR016181">
    <property type="entry name" value="Acyl_CoA_acyltransferase"/>
</dbReference>
<organism evidence="3 4">
    <name type="scientific">Mycena rosella</name>
    <name type="common">Pink bonnet</name>
    <name type="synonym">Agaricus rosellus</name>
    <dbReference type="NCBI Taxonomy" id="1033263"/>
    <lineage>
        <taxon>Eukaryota</taxon>
        <taxon>Fungi</taxon>
        <taxon>Dikarya</taxon>
        <taxon>Basidiomycota</taxon>
        <taxon>Agaricomycotina</taxon>
        <taxon>Agaricomycetes</taxon>
        <taxon>Agaricomycetidae</taxon>
        <taxon>Agaricales</taxon>
        <taxon>Marasmiineae</taxon>
        <taxon>Mycenaceae</taxon>
        <taxon>Mycena</taxon>
    </lineage>
</organism>
<feature type="compositionally biased region" description="Polar residues" evidence="1">
    <location>
        <begin position="490"/>
        <end position="500"/>
    </location>
</feature>
<feature type="region of interest" description="Disordered" evidence="1">
    <location>
        <begin position="467"/>
        <end position="520"/>
    </location>
</feature>
<accession>A0AAD7DNA5</accession>
<dbReference type="Gene3D" id="3.40.630.30">
    <property type="match status" value="1"/>
</dbReference>
<dbReference type="EMBL" id="JARKIE010000038">
    <property type="protein sequence ID" value="KAJ7695390.1"/>
    <property type="molecule type" value="Genomic_DNA"/>
</dbReference>
<protein>
    <recommendedName>
        <fullName evidence="2">N-acetyltransferase domain-containing protein</fullName>
    </recommendedName>
</protein>
<reference evidence="3" key="1">
    <citation type="submission" date="2023-03" db="EMBL/GenBank/DDBJ databases">
        <title>Massive genome expansion in bonnet fungi (Mycena s.s.) driven by repeated elements and novel gene families across ecological guilds.</title>
        <authorList>
            <consortium name="Lawrence Berkeley National Laboratory"/>
            <person name="Harder C.B."/>
            <person name="Miyauchi S."/>
            <person name="Viragh M."/>
            <person name="Kuo A."/>
            <person name="Thoen E."/>
            <person name="Andreopoulos B."/>
            <person name="Lu D."/>
            <person name="Skrede I."/>
            <person name="Drula E."/>
            <person name="Henrissat B."/>
            <person name="Morin E."/>
            <person name="Kohler A."/>
            <person name="Barry K."/>
            <person name="LaButti K."/>
            <person name="Morin E."/>
            <person name="Salamov A."/>
            <person name="Lipzen A."/>
            <person name="Mereny Z."/>
            <person name="Hegedus B."/>
            <person name="Baldrian P."/>
            <person name="Stursova M."/>
            <person name="Weitz H."/>
            <person name="Taylor A."/>
            <person name="Grigoriev I.V."/>
            <person name="Nagy L.G."/>
            <person name="Martin F."/>
            <person name="Kauserud H."/>
        </authorList>
    </citation>
    <scope>NUCLEOTIDE SEQUENCE</scope>
    <source>
        <strain evidence="3">CBHHK067</strain>
    </source>
</reference>
<feature type="region of interest" description="Disordered" evidence="1">
    <location>
        <begin position="88"/>
        <end position="120"/>
    </location>
</feature>
<dbReference type="CDD" id="cd04301">
    <property type="entry name" value="NAT_SF"/>
    <property type="match status" value="1"/>
</dbReference>
<feature type="compositionally biased region" description="Low complexity" evidence="1">
    <location>
        <begin position="183"/>
        <end position="194"/>
    </location>
</feature>
<dbReference type="SUPFAM" id="SSF55729">
    <property type="entry name" value="Acyl-CoA N-acyltransferases (Nat)"/>
    <property type="match status" value="1"/>
</dbReference>
<dbReference type="AlphaFoldDB" id="A0AAD7DNA5"/>
<feature type="compositionally biased region" description="Low complexity" evidence="1">
    <location>
        <begin position="508"/>
        <end position="520"/>
    </location>
</feature>
<dbReference type="Proteomes" id="UP001221757">
    <property type="component" value="Unassembled WGS sequence"/>
</dbReference>
<proteinExistence type="predicted"/>
<dbReference type="Pfam" id="PF13302">
    <property type="entry name" value="Acetyltransf_3"/>
    <property type="match status" value="1"/>
</dbReference>
<gene>
    <name evidence="3" type="ORF">B0H17DRAFT_1329599</name>
</gene>
<feature type="compositionally biased region" description="Low complexity" evidence="1">
    <location>
        <begin position="412"/>
        <end position="431"/>
    </location>
</feature>
<sequence length="520" mass="57363">MPALTGDNIVVSDGLEGQDDHFEKISALWEELQLCAVDIAANPECDVLSFSQSAFYLGVITVILNVEKNGVPLPTANPPRVEPFMFDMDSPSHTSARPQEESPWFHRSGSVNDDSEDVGNSAADLRTDAVDTYAAWDPVPNDDLRSPLFPPMKKPRVSEERTRRGSLLGPNRDLEERDVTDNSPWSSGPSGTSGRYAKPSPPMPVYDTYIGQKGSSSTWGGPLPNRETRDELVKAVEARASKKVVGLIYLAASPLAPSPPDQVGELNLGIILDAAHRGKGYAREAIQLILKYAFNVRQCHRIQASLLHSSTKDRMVSLLTHMRFGHEGTKRLAFFNPMMAEWQDVTTLAMLDTDWAMRRLYKSAPKSLWDELFMRHERERDELLRWEETQGRLKRGMTSSMETLRALPLETDSSNASDAGESSSSSAMSMSKGKKRALHSSRRDPYDGFSSDADSEFNDTMFVRRRVSPDAASRRSGASSPALSDASLESVPNSVTTNGSVEWDMLDSSESGSSSFSDSE</sequence>
<dbReference type="InterPro" id="IPR051531">
    <property type="entry name" value="N-acetyltransferase"/>
</dbReference>
<keyword evidence="4" id="KW-1185">Reference proteome</keyword>
<evidence type="ECO:0000259" key="2">
    <source>
        <dbReference type="Pfam" id="PF13302"/>
    </source>
</evidence>
<evidence type="ECO:0000313" key="3">
    <source>
        <dbReference type="EMBL" id="KAJ7695390.1"/>
    </source>
</evidence>
<name>A0AAD7DNA5_MYCRO</name>
<feature type="domain" description="N-acetyltransferase" evidence="2">
    <location>
        <begin position="227"/>
        <end position="306"/>
    </location>
</feature>